<dbReference type="Pfam" id="PF10239">
    <property type="entry name" value="DUF2465"/>
    <property type="match status" value="1"/>
</dbReference>
<dbReference type="GO" id="GO:0072669">
    <property type="term" value="C:tRNA-splicing ligase complex"/>
    <property type="evidence" value="ECO:0007669"/>
    <property type="project" value="TreeGrafter"/>
</dbReference>
<dbReference type="PANTHER" id="PTHR31353:SF1">
    <property type="entry name" value="PROTEIN FAM98B"/>
    <property type="match status" value="1"/>
</dbReference>
<comment type="similarity">
    <text evidence="1">Belongs to the FAM98 family.</text>
</comment>
<dbReference type="AlphaFoldDB" id="A0A8S4SCW2"/>
<gene>
    <name evidence="2" type="primary">jg3583</name>
    <name evidence="2" type="ORF">PAEG_LOCUS22903</name>
</gene>
<dbReference type="OrthoDB" id="512356at2759"/>
<sequence length="114" mass="12770">MENEILDSLNDLGYEGQDEVAFAKALDGGPKSLEYTKLVHILAEELKRLCNVEETISMMNSPDESSSFLLELSSFLKELGCPYKKLVTGLYFGTLRIEINECDTHLNCPLHALN</sequence>
<name>A0A8S4SCW2_9NEOP</name>
<evidence type="ECO:0000313" key="3">
    <source>
        <dbReference type="Proteomes" id="UP000838756"/>
    </source>
</evidence>
<dbReference type="PANTHER" id="PTHR31353">
    <property type="entry name" value="FAM98"/>
    <property type="match status" value="1"/>
</dbReference>
<proteinExistence type="inferred from homology"/>
<evidence type="ECO:0000256" key="1">
    <source>
        <dbReference type="ARBA" id="ARBA00007218"/>
    </source>
</evidence>
<comment type="caution">
    <text evidence="2">The sequence shown here is derived from an EMBL/GenBank/DDBJ whole genome shotgun (WGS) entry which is preliminary data.</text>
</comment>
<dbReference type="Proteomes" id="UP000838756">
    <property type="component" value="Unassembled WGS sequence"/>
</dbReference>
<dbReference type="InterPro" id="IPR018797">
    <property type="entry name" value="FAM98"/>
</dbReference>
<evidence type="ECO:0000313" key="2">
    <source>
        <dbReference type="EMBL" id="CAH2256356.1"/>
    </source>
</evidence>
<reference evidence="2" key="1">
    <citation type="submission" date="2022-03" db="EMBL/GenBank/DDBJ databases">
        <authorList>
            <person name="Lindestad O."/>
        </authorList>
    </citation>
    <scope>NUCLEOTIDE SEQUENCE</scope>
</reference>
<accession>A0A8S4SCW2</accession>
<organism evidence="2 3">
    <name type="scientific">Pararge aegeria aegeria</name>
    <dbReference type="NCBI Taxonomy" id="348720"/>
    <lineage>
        <taxon>Eukaryota</taxon>
        <taxon>Metazoa</taxon>
        <taxon>Ecdysozoa</taxon>
        <taxon>Arthropoda</taxon>
        <taxon>Hexapoda</taxon>
        <taxon>Insecta</taxon>
        <taxon>Pterygota</taxon>
        <taxon>Neoptera</taxon>
        <taxon>Endopterygota</taxon>
        <taxon>Lepidoptera</taxon>
        <taxon>Glossata</taxon>
        <taxon>Ditrysia</taxon>
        <taxon>Papilionoidea</taxon>
        <taxon>Nymphalidae</taxon>
        <taxon>Satyrinae</taxon>
        <taxon>Satyrini</taxon>
        <taxon>Parargina</taxon>
        <taxon>Pararge</taxon>
    </lineage>
</organism>
<dbReference type="EMBL" id="CAKXAJ010026107">
    <property type="protein sequence ID" value="CAH2256356.1"/>
    <property type="molecule type" value="Genomic_DNA"/>
</dbReference>
<protein>
    <submittedName>
        <fullName evidence="2">Jg3583 protein</fullName>
    </submittedName>
</protein>
<keyword evidence="3" id="KW-1185">Reference proteome</keyword>